<dbReference type="AlphaFoldDB" id="A0A2G9SNP8"/>
<proteinExistence type="predicted"/>
<gene>
    <name evidence="2" type="ORF">AB205_0151890</name>
</gene>
<name>A0A2G9SNP8_AQUCT</name>
<evidence type="ECO:0000256" key="1">
    <source>
        <dbReference type="SAM" id="MobiDB-lite"/>
    </source>
</evidence>
<feature type="region of interest" description="Disordered" evidence="1">
    <location>
        <begin position="14"/>
        <end position="37"/>
    </location>
</feature>
<keyword evidence="3" id="KW-1185">Reference proteome</keyword>
<dbReference type="Proteomes" id="UP000228934">
    <property type="component" value="Unassembled WGS sequence"/>
</dbReference>
<dbReference type="EMBL" id="KV923004">
    <property type="protein sequence ID" value="PIO41083.1"/>
    <property type="molecule type" value="Genomic_DNA"/>
</dbReference>
<sequence>MVGVTSRTVIGFSSGQLQSSSWKRGPPPSRSAPNLFPITRAGDRSYSKVSEPNNVSQLLQCVGAQSRPPPSSAGLPIPDIVCPVIQALWCQVK</sequence>
<reference evidence="3" key="1">
    <citation type="journal article" date="2017" name="Nat. Commun.">
        <title>The North American bullfrog draft genome provides insight into hormonal regulation of long noncoding RNA.</title>
        <authorList>
            <person name="Hammond S.A."/>
            <person name="Warren R.L."/>
            <person name="Vandervalk B.P."/>
            <person name="Kucuk E."/>
            <person name="Khan H."/>
            <person name="Gibb E.A."/>
            <person name="Pandoh P."/>
            <person name="Kirk H."/>
            <person name="Zhao Y."/>
            <person name="Jones M."/>
            <person name="Mungall A.J."/>
            <person name="Coope R."/>
            <person name="Pleasance S."/>
            <person name="Moore R.A."/>
            <person name="Holt R.A."/>
            <person name="Round J.M."/>
            <person name="Ohora S."/>
            <person name="Walle B.V."/>
            <person name="Veldhoen N."/>
            <person name="Helbing C.C."/>
            <person name="Birol I."/>
        </authorList>
    </citation>
    <scope>NUCLEOTIDE SEQUENCE [LARGE SCALE GENOMIC DNA]</scope>
</reference>
<protein>
    <submittedName>
        <fullName evidence="2">Uncharacterized protein</fullName>
    </submittedName>
</protein>
<evidence type="ECO:0000313" key="2">
    <source>
        <dbReference type="EMBL" id="PIO41083.1"/>
    </source>
</evidence>
<evidence type="ECO:0000313" key="3">
    <source>
        <dbReference type="Proteomes" id="UP000228934"/>
    </source>
</evidence>
<organism evidence="2 3">
    <name type="scientific">Aquarana catesbeiana</name>
    <name type="common">American bullfrog</name>
    <name type="synonym">Rana catesbeiana</name>
    <dbReference type="NCBI Taxonomy" id="8400"/>
    <lineage>
        <taxon>Eukaryota</taxon>
        <taxon>Metazoa</taxon>
        <taxon>Chordata</taxon>
        <taxon>Craniata</taxon>
        <taxon>Vertebrata</taxon>
        <taxon>Euteleostomi</taxon>
        <taxon>Amphibia</taxon>
        <taxon>Batrachia</taxon>
        <taxon>Anura</taxon>
        <taxon>Neobatrachia</taxon>
        <taxon>Ranoidea</taxon>
        <taxon>Ranidae</taxon>
        <taxon>Aquarana</taxon>
    </lineage>
</organism>
<accession>A0A2G9SNP8</accession>